<accession>X5H5Y2</accession>
<dbReference type="HOGENOM" id="CLU_857178_0_0_0"/>
<feature type="transmembrane region" description="Helical" evidence="1">
    <location>
        <begin position="30"/>
        <end position="52"/>
    </location>
</feature>
<geneLocation type="plasmid" evidence="3">
    <name>pDeide3</name>
</geneLocation>
<organism evidence="2 3">
    <name type="scientific">Deinococcus deserti (strain DSM 17065 / CIP 109153 / LMG 22923 / VCD115)</name>
    <dbReference type="NCBI Taxonomy" id="546414"/>
    <lineage>
        <taxon>Bacteria</taxon>
        <taxon>Thermotogati</taxon>
        <taxon>Deinococcota</taxon>
        <taxon>Deinococci</taxon>
        <taxon>Deinococcales</taxon>
        <taxon>Deinococcaceae</taxon>
        <taxon>Deinococcus</taxon>
    </lineage>
</organism>
<protein>
    <submittedName>
        <fullName evidence="2">Uncharacterized protein</fullName>
    </submittedName>
</protein>
<dbReference type="EMBL" id="CP001117">
    <property type="protein sequence ID" value="AHX26578.1"/>
    <property type="molecule type" value="Genomic_DNA"/>
</dbReference>
<evidence type="ECO:0000313" key="2">
    <source>
        <dbReference type="EMBL" id="AHX26578.1"/>
    </source>
</evidence>
<dbReference type="AlphaFoldDB" id="X5H5Y2"/>
<reference evidence="2 3" key="1">
    <citation type="journal article" date="2009" name="PLoS Genet.">
        <title>Alliance of proteomics and genomics to unravel the specificities of Sahara bacterium Deinococcus deserti.</title>
        <authorList>
            <person name="de Groot A."/>
            <person name="Dulermo R."/>
            <person name="Ortet P."/>
            <person name="Blanchard L."/>
            <person name="Guerin P."/>
            <person name="Fernandez B."/>
            <person name="Vacherie B."/>
            <person name="Dossat C."/>
            <person name="Jolivet E."/>
            <person name="Siguier P."/>
            <person name="Chandler M."/>
            <person name="Barakat M."/>
            <person name="Dedieu A."/>
            <person name="Barbe V."/>
            <person name="Heulin T."/>
            <person name="Sommer S."/>
            <person name="Achouak W."/>
            <person name="Armengaud J."/>
        </authorList>
    </citation>
    <scope>NUCLEOTIDE SEQUENCE [LARGE SCALE GENOMIC DNA]</scope>
    <source>
        <strain evidence="3">DSM 17065 / CIP 109153 / LMG 22923 / VCD115</strain>
        <plasmid evidence="3">pDeide3</plasmid>
    </source>
</reference>
<evidence type="ECO:0000256" key="1">
    <source>
        <dbReference type="SAM" id="Phobius"/>
    </source>
</evidence>
<keyword evidence="1" id="KW-0472">Membrane</keyword>
<dbReference type="Proteomes" id="UP000002208">
    <property type="component" value="Plasmid 3"/>
</dbReference>
<evidence type="ECO:0000313" key="3">
    <source>
        <dbReference type="Proteomes" id="UP000002208"/>
    </source>
</evidence>
<keyword evidence="1" id="KW-0812">Transmembrane</keyword>
<gene>
    <name evidence="2" type="ordered locus">Deide_3p01997</name>
</gene>
<dbReference type="KEGG" id="ddr:Deide_3p01997"/>
<dbReference type="RefSeq" id="WP_041228081.1">
    <property type="nucleotide sequence ID" value="NC_012528.1"/>
</dbReference>
<keyword evidence="2" id="KW-0614">Plasmid</keyword>
<proteinExistence type="predicted"/>
<keyword evidence="3" id="KW-1185">Reference proteome</keyword>
<name>X5H5Y2_DEIDV</name>
<sequence length="324" mass="36257">MMSRVPRKELSEEKRNPEARDCRTSLKLSLTYFLAVTHVLVSLALAGGVGVLTHKSLPPFTQRWELYGGVSSYQLYLERGTVDGRFRWCITEQTRFHCVPYESTFLGFTPRLQYLADERLAINGLVNGQYHTIILNRDLRVVEIRPLGTVIGKATFSYKRGQRGVTRHEKGKRHEVLIKSLDGMPHDNVMAVLPFRDAPAVITGGGWVHTAKQAVRLTDEVITDVEPDQDGFVMASRTKLFLHRGALMRKAVRSVSTPGLQSFCVAQDYVVYATPTALMAVHKSSLTVQKIRDGKVRSLACNPTLSRFVANFVHGAVQFDLSSP</sequence>
<keyword evidence="1" id="KW-1133">Transmembrane helix</keyword>